<reference evidence="6 7" key="1">
    <citation type="submission" date="2018-05" db="EMBL/GenBank/DDBJ databases">
        <title>Complete Genome Sequence of Methylobacterium sp. 17Sr1-43.</title>
        <authorList>
            <person name="Srinivasan S."/>
        </authorList>
    </citation>
    <scope>NUCLEOTIDE SEQUENCE [LARGE SCALE GENOMIC DNA]</scope>
    <source>
        <strain evidence="6 7">17Sr1-43</strain>
    </source>
</reference>
<accession>A0A2U8VV47</accession>
<dbReference type="AlphaFoldDB" id="A0A2U8VV47"/>
<protein>
    <recommendedName>
        <fullName evidence="5">Response regulatory domain-containing protein</fullName>
    </recommendedName>
</protein>
<dbReference type="KEGG" id="meti:DK427_16435"/>
<evidence type="ECO:0000313" key="7">
    <source>
        <dbReference type="Proteomes" id="UP000246058"/>
    </source>
</evidence>
<keyword evidence="3" id="KW-0804">Transcription</keyword>
<dbReference type="InterPro" id="IPR011006">
    <property type="entry name" value="CheY-like_superfamily"/>
</dbReference>
<dbReference type="SMART" id="SM00448">
    <property type="entry name" value="REC"/>
    <property type="match status" value="1"/>
</dbReference>
<dbReference type="PANTHER" id="PTHR44591">
    <property type="entry name" value="STRESS RESPONSE REGULATOR PROTEIN 1"/>
    <property type="match status" value="1"/>
</dbReference>
<organism evidence="6 7">
    <name type="scientific">Methylobacterium radiodurans</name>
    <dbReference type="NCBI Taxonomy" id="2202828"/>
    <lineage>
        <taxon>Bacteria</taxon>
        <taxon>Pseudomonadati</taxon>
        <taxon>Pseudomonadota</taxon>
        <taxon>Alphaproteobacteria</taxon>
        <taxon>Hyphomicrobiales</taxon>
        <taxon>Methylobacteriaceae</taxon>
        <taxon>Methylobacterium</taxon>
    </lineage>
</organism>
<dbReference type="EMBL" id="CP029551">
    <property type="protein sequence ID" value="AWN37122.1"/>
    <property type="molecule type" value="Genomic_DNA"/>
</dbReference>
<gene>
    <name evidence="6" type="ORF">DK427_16435</name>
</gene>
<feature type="domain" description="Response regulatory" evidence="5">
    <location>
        <begin position="9"/>
        <end position="120"/>
    </location>
</feature>
<dbReference type="InterPro" id="IPR050595">
    <property type="entry name" value="Bact_response_regulator"/>
</dbReference>
<evidence type="ECO:0000259" key="5">
    <source>
        <dbReference type="PROSITE" id="PS50110"/>
    </source>
</evidence>
<dbReference type="Pfam" id="PF00072">
    <property type="entry name" value="Response_reg"/>
    <property type="match status" value="1"/>
</dbReference>
<evidence type="ECO:0000256" key="1">
    <source>
        <dbReference type="ARBA" id="ARBA00022553"/>
    </source>
</evidence>
<evidence type="ECO:0000313" key="6">
    <source>
        <dbReference type="EMBL" id="AWN37122.1"/>
    </source>
</evidence>
<keyword evidence="1 4" id="KW-0597">Phosphoprotein</keyword>
<dbReference type="SUPFAM" id="SSF52172">
    <property type="entry name" value="CheY-like"/>
    <property type="match status" value="1"/>
</dbReference>
<keyword evidence="2" id="KW-0805">Transcription regulation</keyword>
<evidence type="ECO:0000256" key="2">
    <source>
        <dbReference type="ARBA" id="ARBA00023015"/>
    </source>
</evidence>
<dbReference type="OrthoDB" id="9784719at2"/>
<name>A0A2U8VV47_9HYPH</name>
<feature type="modified residue" description="4-aspartylphosphate" evidence="4">
    <location>
        <position position="57"/>
    </location>
</feature>
<proteinExistence type="predicted"/>
<dbReference type="Proteomes" id="UP000246058">
    <property type="component" value="Chromosome"/>
</dbReference>
<evidence type="ECO:0000256" key="4">
    <source>
        <dbReference type="PROSITE-ProRule" id="PRU00169"/>
    </source>
</evidence>
<sequence length="127" mass="13558">MTDNPSVTTALVVEDEMLCRLEVRDLLEADGYAVVEAGNAAQALERLDDTVGLVVTDVRMPGPMDGLALAREVMRRRPDMAVVVVSALVAPRPGDLPDGIPFVARPYLESRLHEAIGEALAARAAHG</sequence>
<dbReference type="GO" id="GO:0000160">
    <property type="term" value="P:phosphorelay signal transduction system"/>
    <property type="evidence" value="ECO:0007669"/>
    <property type="project" value="InterPro"/>
</dbReference>
<keyword evidence="7" id="KW-1185">Reference proteome</keyword>
<dbReference type="InterPro" id="IPR001789">
    <property type="entry name" value="Sig_transdc_resp-reg_receiver"/>
</dbReference>
<dbReference type="Gene3D" id="3.40.50.2300">
    <property type="match status" value="1"/>
</dbReference>
<dbReference type="PANTHER" id="PTHR44591:SF3">
    <property type="entry name" value="RESPONSE REGULATORY DOMAIN-CONTAINING PROTEIN"/>
    <property type="match status" value="1"/>
</dbReference>
<dbReference type="PROSITE" id="PS50110">
    <property type="entry name" value="RESPONSE_REGULATORY"/>
    <property type="match status" value="1"/>
</dbReference>
<evidence type="ECO:0000256" key="3">
    <source>
        <dbReference type="ARBA" id="ARBA00023163"/>
    </source>
</evidence>